<dbReference type="OrthoDB" id="434092at2759"/>
<feature type="transmembrane region" description="Helical" evidence="10">
    <location>
        <begin position="224"/>
        <end position="241"/>
    </location>
</feature>
<feature type="transmembrane region" description="Helical" evidence="10">
    <location>
        <begin position="20"/>
        <end position="39"/>
    </location>
</feature>
<keyword evidence="7 10" id="KW-0443">Lipid metabolism</keyword>
<feature type="transmembrane region" description="Helical" evidence="10">
    <location>
        <begin position="157"/>
        <end position="175"/>
    </location>
</feature>
<dbReference type="GO" id="GO:0005789">
    <property type="term" value="C:endoplasmic reticulum membrane"/>
    <property type="evidence" value="ECO:0007669"/>
    <property type="project" value="TreeGrafter"/>
</dbReference>
<keyword evidence="5 10" id="KW-0276">Fatty acid metabolism</keyword>
<comment type="subcellular location">
    <subcellularLocation>
        <location evidence="1">Membrane</location>
        <topology evidence="1">Multi-pass membrane protein</topology>
    </subcellularLocation>
</comment>
<dbReference type="InterPro" id="IPR002076">
    <property type="entry name" value="ELO_fam"/>
</dbReference>
<feature type="transmembrane region" description="Helical" evidence="10">
    <location>
        <begin position="101"/>
        <end position="121"/>
    </location>
</feature>
<keyword evidence="3 10" id="KW-0808">Transferase</keyword>
<evidence type="ECO:0000313" key="12">
    <source>
        <dbReference type="RefSeq" id="XP_014485482.1"/>
    </source>
</evidence>
<evidence type="ECO:0000256" key="9">
    <source>
        <dbReference type="ARBA" id="ARBA00023160"/>
    </source>
</evidence>
<dbReference type="GO" id="GO:0034625">
    <property type="term" value="P:fatty acid elongation, monounsaturated fatty acid"/>
    <property type="evidence" value="ECO:0007669"/>
    <property type="project" value="TreeGrafter"/>
</dbReference>
<accession>A0A6P3Y5X9</accession>
<dbReference type="Proteomes" id="UP000515204">
    <property type="component" value="Unplaced"/>
</dbReference>
<protein>
    <recommendedName>
        <fullName evidence="10">Elongation of very long chain fatty acids protein</fullName>
        <ecNumber evidence="10">2.3.1.199</ecNumber>
    </recommendedName>
    <alternativeName>
        <fullName evidence="10">Very-long-chain 3-oxoacyl-CoA synthase</fullName>
    </alternativeName>
</protein>
<evidence type="ECO:0000313" key="11">
    <source>
        <dbReference type="Proteomes" id="UP000515204"/>
    </source>
</evidence>
<evidence type="ECO:0000256" key="5">
    <source>
        <dbReference type="ARBA" id="ARBA00022832"/>
    </source>
</evidence>
<evidence type="ECO:0000256" key="6">
    <source>
        <dbReference type="ARBA" id="ARBA00022989"/>
    </source>
</evidence>
<keyword evidence="6 10" id="KW-1133">Transmembrane helix</keyword>
<name>A0A6P3Y5X9_DINQU</name>
<keyword evidence="8 10" id="KW-0472">Membrane</keyword>
<gene>
    <name evidence="12" type="primary">LOC106750000</name>
</gene>
<evidence type="ECO:0000256" key="7">
    <source>
        <dbReference type="ARBA" id="ARBA00023098"/>
    </source>
</evidence>
<keyword evidence="2 10" id="KW-0444">Lipid biosynthesis</keyword>
<feature type="transmembrane region" description="Helical" evidence="10">
    <location>
        <begin position="60"/>
        <end position="81"/>
    </location>
</feature>
<feature type="transmembrane region" description="Helical" evidence="10">
    <location>
        <begin position="191"/>
        <end position="212"/>
    </location>
</feature>
<dbReference type="GeneID" id="106750000"/>
<dbReference type="GO" id="GO:0019367">
    <property type="term" value="P:fatty acid elongation, saturated fatty acid"/>
    <property type="evidence" value="ECO:0007669"/>
    <property type="project" value="TreeGrafter"/>
</dbReference>
<keyword evidence="11" id="KW-1185">Reference proteome</keyword>
<evidence type="ECO:0000256" key="8">
    <source>
        <dbReference type="ARBA" id="ARBA00023136"/>
    </source>
</evidence>
<keyword evidence="4 10" id="KW-0812">Transmembrane</keyword>
<dbReference type="AlphaFoldDB" id="A0A6P3Y5X9"/>
<evidence type="ECO:0000256" key="10">
    <source>
        <dbReference type="RuleBase" id="RU361115"/>
    </source>
</evidence>
<evidence type="ECO:0000256" key="1">
    <source>
        <dbReference type="ARBA" id="ARBA00004141"/>
    </source>
</evidence>
<dbReference type="GO" id="GO:0042761">
    <property type="term" value="P:very long-chain fatty acid biosynthetic process"/>
    <property type="evidence" value="ECO:0007669"/>
    <property type="project" value="TreeGrafter"/>
</dbReference>
<proteinExistence type="inferred from homology"/>
<dbReference type="RefSeq" id="XP_014485482.1">
    <property type="nucleotide sequence ID" value="XM_014629996.1"/>
</dbReference>
<dbReference type="Pfam" id="PF01151">
    <property type="entry name" value="ELO"/>
    <property type="match status" value="1"/>
</dbReference>
<keyword evidence="9 10" id="KW-0275">Fatty acid biosynthesis</keyword>
<feature type="transmembrane region" description="Helical" evidence="10">
    <location>
        <begin position="133"/>
        <end position="151"/>
    </location>
</feature>
<dbReference type="PROSITE" id="PS01188">
    <property type="entry name" value="ELO"/>
    <property type="match status" value="1"/>
</dbReference>
<reference evidence="12" key="1">
    <citation type="submission" date="2025-08" db="UniProtKB">
        <authorList>
            <consortium name="RefSeq"/>
        </authorList>
    </citation>
    <scope>IDENTIFICATION</scope>
</reference>
<dbReference type="PANTHER" id="PTHR11157:SF164">
    <property type="entry name" value="ELONGATION OF VERY LONG CHAIN FATTY ACIDS PROTEIN"/>
    <property type="match status" value="1"/>
</dbReference>
<evidence type="ECO:0000256" key="4">
    <source>
        <dbReference type="ARBA" id="ARBA00022692"/>
    </source>
</evidence>
<dbReference type="EC" id="2.3.1.199" evidence="10"/>
<dbReference type="GO" id="GO:0030148">
    <property type="term" value="P:sphingolipid biosynthetic process"/>
    <property type="evidence" value="ECO:0007669"/>
    <property type="project" value="TreeGrafter"/>
</dbReference>
<evidence type="ECO:0000256" key="3">
    <source>
        <dbReference type="ARBA" id="ARBA00022679"/>
    </source>
</evidence>
<dbReference type="GO" id="GO:0034626">
    <property type="term" value="P:fatty acid elongation, polyunsaturated fatty acid"/>
    <property type="evidence" value="ECO:0007669"/>
    <property type="project" value="TreeGrafter"/>
</dbReference>
<evidence type="ECO:0000256" key="2">
    <source>
        <dbReference type="ARBA" id="ARBA00022516"/>
    </source>
</evidence>
<dbReference type="GO" id="GO:0009922">
    <property type="term" value="F:fatty acid elongase activity"/>
    <property type="evidence" value="ECO:0007669"/>
    <property type="project" value="UniProtKB-EC"/>
</dbReference>
<dbReference type="KEGG" id="dqu:106750000"/>
<dbReference type="InterPro" id="IPR030457">
    <property type="entry name" value="ELO_CS"/>
</dbReference>
<comment type="similarity">
    <text evidence="10">Belongs to the ELO family.</text>
</comment>
<sequence>MFDFGESPIMDWQSMRSFTPMVGSVLVYLFTIFVIIPLFMRNRKAYSLKGFMQCYNIFQVMANFWFSYKIVSIGGSWSVISRYCEPMEKICGDNTIKQLEVVWLAMWLRVIDFIETVVFLLRKKKTQVSFLHVYHHTTTPLFLWAVMKYLFHGHILFMVMLNCCMHTIMYIYYFLSTYESNRQKFYPFKKWITILQMAQILLITLSATQGVLSDCNMKIKCYSIIVFVNGMYNLVLFYNFYKNAYKRSKKE</sequence>
<comment type="catalytic activity">
    <reaction evidence="10">
        <text>a very-long-chain acyl-CoA + malonyl-CoA + H(+) = a very-long-chain 3-oxoacyl-CoA + CO2 + CoA</text>
        <dbReference type="Rhea" id="RHEA:32727"/>
        <dbReference type="ChEBI" id="CHEBI:15378"/>
        <dbReference type="ChEBI" id="CHEBI:16526"/>
        <dbReference type="ChEBI" id="CHEBI:57287"/>
        <dbReference type="ChEBI" id="CHEBI:57384"/>
        <dbReference type="ChEBI" id="CHEBI:90725"/>
        <dbReference type="ChEBI" id="CHEBI:90736"/>
        <dbReference type="EC" id="2.3.1.199"/>
    </reaction>
</comment>
<organism evidence="11 12">
    <name type="scientific">Dinoponera quadriceps</name>
    <name type="common">South American ant</name>
    <dbReference type="NCBI Taxonomy" id="609295"/>
    <lineage>
        <taxon>Eukaryota</taxon>
        <taxon>Metazoa</taxon>
        <taxon>Ecdysozoa</taxon>
        <taxon>Arthropoda</taxon>
        <taxon>Hexapoda</taxon>
        <taxon>Insecta</taxon>
        <taxon>Pterygota</taxon>
        <taxon>Neoptera</taxon>
        <taxon>Endopterygota</taxon>
        <taxon>Hymenoptera</taxon>
        <taxon>Apocrita</taxon>
        <taxon>Aculeata</taxon>
        <taxon>Formicoidea</taxon>
        <taxon>Formicidae</taxon>
        <taxon>Ponerinae</taxon>
        <taxon>Ponerini</taxon>
        <taxon>Dinoponera</taxon>
    </lineage>
</organism>
<dbReference type="PANTHER" id="PTHR11157">
    <property type="entry name" value="FATTY ACID ACYL TRANSFERASE-RELATED"/>
    <property type="match status" value="1"/>
</dbReference>